<gene>
    <name evidence="2" type="ORF">EVOR1521_LOCUS29466</name>
</gene>
<evidence type="ECO:0000313" key="2">
    <source>
        <dbReference type="EMBL" id="CAJ1407867.1"/>
    </source>
</evidence>
<sequence length="392" mass="43457">MVELEASRSVRFNEEDEEIHVVNTFLQVGRRQRLAWRDQSSHSAPAAVLDNVKGEEQDKPPQVREEEASEDECPPMEHWRTFDSFEGEDASPSEDGADEDPSEPLVGKVCTFDPFEDAGDQLGGRPFPTQAPRQQQKLMQLQPADKDMQQPPSPQPSQPQPPLQQQPQKSVQNTLQPPQSSMVCVQAIPVQMLCQNMPGMTVVPVLSPVGTPIGSPSGSPRPEQPVLLGRTSSIPAANCDTASPSPLERVLLPNGKELIRWKVDARKLESQEKQMLSPEFELNLPGLTPKPFRIMILAKETKGKGGRGFVKAGGRGRLFIKCETSSLPPSMRQIAFRVTVPGAAAESKGPWWHQFTEQPVCPLQGSKEDWDLQSKVDKVTRRFEVMVEVEHA</sequence>
<dbReference type="Proteomes" id="UP001178507">
    <property type="component" value="Unassembled WGS sequence"/>
</dbReference>
<protein>
    <submittedName>
        <fullName evidence="2">Uncharacterized protein</fullName>
    </submittedName>
</protein>
<feature type="compositionally biased region" description="Acidic residues" evidence="1">
    <location>
        <begin position="85"/>
        <end position="102"/>
    </location>
</feature>
<proteinExistence type="predicted"/>
<feature type="compositionally biased region" description="Pro residues" evidence="1">
    <location>
        <begin position="151"/>
        <end position="164"/>
    </location>
</feature>
<name>A0AA36JKG1_9DINO</name>
<dbReference type="AlphaFoldDB" id="A0AA36JKG1"/>
<organism evidence="2 3">
    <name type="scientific">Effrenium voratum</name>
    <dbReference type="NCBI Taxonomy" id="2562239"/>
    <lineage>
        <taxon>Eukaryota</taxon>
        <taxon>Sar</taxon>
        <taxon>Alveolata</taxon>
        <taxon>Dinophyceae</taxon>
        <taxon>Suessiales</taxon>
        <taxon>Symbiodiniaceae</taxon>
        <taxon>Effrenium</taxon>
    </lineage>
</organism>
<evidence type="ECO:0000256" key="1">
    <source>
        <dbReference type="SAM" id="MobiDB-lite"/>
    </source>
</evidence>
<feature type="region of interest" description="Disordered" evidence="1">
    <location>
        <begin position="37"/>
        <end position="177"/>
    </location>
</feature>
<keyword evidence="3" id="KW-1185">Reference proteome</keyword>
<comment type="caution">
    <text evidence="2">The sequence shown here is derived from an EMBL/GenBank/DDBJ whole genome shotgun (WGS) entry which is preliminary data.</text>
</comment>
<accession>A0AA36JKG1</accession>
<reference evidence="2" key="1">
    <citation type="submission" date="2023-08" db="EMBL/GenBank/DDBJ databases">
        <authorList>
            <person name="Chen Y."/>
            <person name="Shah S."/>
            <person name="Dougan E. K."/>
            <person name="Thang M."/>
            <person name="Chan C."/>
        </authorList>
    </citation>
    <scope>NUCLEOTIDE SEQUENCE</scope>
</reference>
<dbReference type="EMBL" id="CAUJNA010003694">
    <property type="protein sequence ID" value="CAJ1407867.1"/>
    <property type="molecule type" value="Genomic_DNA"/>
</dbReference>
<evidence type="ECO:0000313" key="3">
    <source>
        <dbReference type="Proteomes" id="UP001178507"/>
    </source>
</evidence>
<feature type="compositionally biased region" description="Basic and acidic residues" evidence="1">
    <location>
        <begin position="52"/>
        <end position="66"/>
    </location>
</feature>